<comment type="similarity">
    <text evidence="1">Belongs to the UPF0270 family.</text>
</comment>
<name>A0A4R5LSJ6_9GAMM</name>
<dbReference type="Gene3D" id="1.10.10.610">
    <property type="entry name" value="YehU-like"/>
    <property type="match status" value="1"/>
</dbReference>
<dbReference type="EMBL" id="SMSE01000002">
    <property type="protein sequence ID" value="TDG13806.1"/>
    <property type="molecule type" value="Genomic_DNA"/>
</dbReference>
<reference evidence="2 3" key="1">
    <citation type="submission" date="2019-03" db="EMBL/GenBank/DDBJ databases">
        <title>Seongchinamella monodicae gen. nov., sp. nov., a novel member of the Gammaproteobacteria isolated from a tidal mudflat of beach.</title>
        <authorList>
            <person name="Yang H.G."/>
            <person name="Kang J.W."/>
            <person name="Lee S.D."/>
        </authorList>
    </citation>
    <scope>NUCLEOTIDE SEQUENCE [LARGE SCALE GENOMIC DNA]</scope>
    <source>
        <strain evidence="2 3">GH4-78</strain>
    </source>
</reference>
<keyword evidence="3" id="KW-1185">Reference proteome</keyword>
<dbReference type="Proteomes" id="UP000295554">
    <property type="component" value="Unassembled WGS sequence"/>
</dbReference>
<sequence>MSSYIEIPAERLGEDVLQGLLEEFASRDGTDYGEVELTLAEKTGNLRRQLQRGELLLLFETEREQWDLMIADQARALLRDED</sequence>
<dbReference type="Pfam" id="PF06794">
    <property type="entry name" value="UPF0270"/>
    <property type="match status" value="1"/>
</dbReference>
<organism evidence="2 3">
    <name type="scientific">Seongchinamella unica</name>
    <dbReference type="NCBI Taxonomy" id="2547392"/>
    <lineage>
        <taxon>Bacteria</taxon>
        <taxon>Pseudomonadati</taxon>
        <taxon>Pseudomonadota</taxon>
        <taxon>Gammaproteobacteria</taxon>
        <taxon>Cellvibrionales</taxon>
        <taxon>Halieaceae</taxon>
        <taxon>Seongchinamella</taxon>
    </lineage>
</organism>
<dbReference type="AlphaFoldDB" id="A0A4R5LSJ6"/>
<dbReference type="RefSeq" id="WP_133212138.1">
    <property type="nucleotide sequence ID" value="NZ_SMSE01000002.1"/>
</dbReference>
<proteinExistence type="inferred from homology"/>
<dbReference type="InterPro" id="IPR036685">
    <property type="entry name" value="YehU-like_sf"/>
</dbReference>
<comment type="caution">
    <text evidence="2">The sequence shown here is derived from an EMBL/GenBank/DDBJ whole genome shotgun (WGS) entry which is preliminary data.</text>
</comment>
<dbReference type="SUPFAM" id="SSF118001">
    <property type="entry name" value="YehU-like"/>
    <property type="match status" value="1"/>
</dbReference>
<dbReference type="InterPro" id="IPR010648">
    <property type="entry name" value="UPF0270"/>
</dbReference>
<dbReference type="OrthoDB" id="6120729at2"/>
<evidence type="ECO:0000313" key="3">
    <source>
        <dbReference type="Proteomes" id="UP000295554"/>
    </source>
</evidence>
<gene>
    <name evidence="2" type="ORF">E2F43_09845</name>
</gene>
<accession>A0A4R5LSJ6</accession>
<protein>
    <submittedName>
        <fullName evidence="2">YheU family protein</fullName>
    </submittedName>
</protein>
<evidence type="ECO:0000256" key="1">
    <source>
        <dbReference type="ARBA" id="ARBA00006450"/>
    </source>
</evidence>
<evidence type="ECO:0000313" key="2">
    <source>
        <dbReference type="EMBL" id="TDG13806.1"/>
    </source>
</evidence>